<dbReference type="PANTHER" id="PTHR45138:SF9">
    <property type="entry name" value="DIGUANYLATE CYCLASE DGCM-RELATED"/>
    <property type="match status" value="1"/>
</dbReference>
<feature type="domain" description="GGDEF" evidence="2">
    <location>
        <begin position="168"/>
        <end position="306"/>
    </location>
</feature>
<keyword evidence="1" id="KW-0812">Transmembrane</keyword>
<dbReference type="EMBL" id="VSSQ01035370">
    <property type="protein sequence ID" value="MPM87569.1"/>
    <property type="molecule type" value="Genomic_DNA"/>
</dbReference>
<keyword evidence="1" id="KW-0472">Membrane</keyword>
<feature type="transmembrane region" description="Helical" evidence="1">
    <location>
        <begin position="24"/>
        <end position="43"/>
    </location>
</feature>
<dbReference type="GO" id="GO:0043709">
    <property type="term" value="P:cell adhesion involved in single-species biofilm formation"/>
    <property type="evidence" value="ECO:0007669"/>
    <property type="project" value="TreeGrafter"/>
</dbReference>
<proteinExistence type="predicted"/>
<evidence type="ECO:0000256" key="1">
    <source>
        <dbReference type="SAM" id="Phobius"/>
    </source>
</evidence>
<dbReference type="SUPFAM" id="SSF55073">
    <property type="entry name" value="Nucleotide cyclase"/>
    <property type="match status" value="1"/>
</dbReference>
<dbReference type="InterPro" id="IPR043128">
    <property type="entry name" value="Rev_trsase/Diguanyl_cyclase"/>
</dbReference>
<reference evidence="3" key="1">
    <citation type="submission" date="2019-08" db="EMBL/GenBank/DDBJ databases">
        <authorList>
            <person name="Kucharzyk K."/>
            <person name="Murdoch R.W."/>
            <person name="Higgins S."/>
            <person name="Loffler F."/>
        </authorList>
    </citation>
    <scope>NUCLEOTIDE SEQUENCE</scope>
</reference>
<name>A0A645DE70_9ZZZZ</name>
<dbReference type="InterPro" id="IPR050469">
    <property type="entry name" value="Diguanylate_Cyclase"/>
</dbReference>
<organism evidence="3">
    <name type="scientific">bioreactor metagenome</name>
    <dbReference type="NCBI Taxonomy" id="1076179"/>
    <lineage>
        <taxon>unclassified sequences</taxon>
        <taxon>metagenomes</taxon>
        <taxon>ecological metagenomes</taxon>
    </lineage>
</organism>
<accession>A0A645DE70</accession>
<gene>
    <name evidence="3" type="ORF">SDC9_134669</name>
</gene>
<dbReference type="Gene3D" id="3.30.70.270">
    <property type="match status" value="1"/>
</dbReference>
<feature type="transmembrane region" description="Helical" evidence="1">
    <location>
        <begin position="100"/>
        <end position="124"/>
    </location>
</feature>
<sequence>MVDNESCIKQQVKNQIKNFNRQRICTVILIVIFMAFLLLSSMIGIGALSIYLVILCSFSFLLLAVAFVLSLRQASLLLGGVIIIMAVLLALNQIRPELFLILILINTGAFLISQIIAGNFIQLVTDEFKLLHRLQIEANTDKLTQLFNRNGLEQALETAWAFCKRNEKRVGFLMVDIDYFKSYNDTLGHLEGDKILQQVADCIKACFKRETDIISRIGGEEFLIFLSDVDDKHILVMAQTLSTIVTDLKIKAAAENNPFEFLSVSIGIATSTPQANESIVDLYKQVDQALYHAKRNGRNCISFNGNIVRNPIEQKGGYAFLNGETGNPFGLLNIN</sequence>
<dbReference type="GO" id="GO:0005886">
    <property type="term" value="C:plasma membrane"/>
    <property type="evidence" value="ECO:0007669"/>
    <property type="project" value="TreeGrafter"/>
</dbReference>
<feature type="transmembrane region" description="Helical" evidence="1">
    <location>
        <begin position="76"/>
        <end position="94"/>
    </location>
</feature>
<evidence type="ECO:0000313" key="3">
    <source>
        <dbReference type="EMBL" id="MPM87569.1"/>
    </source>
</evidence>
<keyword evidence="1" id="KW-1133">Transmembrane helix</keyword>
<dbReference type="PROSITE" id="PS50887">
    <property type="entry name" value="GGDEF"/>
    <property type="match status" value="1"/>
</dbReference>
<dbReference type="SMART" id="SM00267">
    <property type="entry name" value="GGDEF"/>
    <property type="match status" value="1"/>
</dbReference>
<dbReference type="PANTHER" id="PTHR45138">
    <property type="entry name" value="REGULATORY COMPONENTS OF SENSORY TRANSDUCTION SYSTEM"/>
    <property type="match status" value="1"/>
</dbReference>
<dbReference type="FunFam" id="3.30.70.270:FF:000001">
    <property type="entry name" value="Diguanylate cyclase domain protein"/>
    <property type="match status" value="1"/>
</dbReference>
<protein>
    <recommendedName>
        <fullName evidence="2">GGDEF domain-containing protein</fullName>
    </recommendedName>
</protein>
<dbReference type="GO" id="GO:0052621">
    <property type="term" value="F:diguanylate cyclase activity"/>
    <property type="evidence" value="ECO:0007669"/>
    <property type="project" value="TreeGrafter"/>
</dbReference>
<comment type="caution">
    <text evidence="3">The sequence shown here is derived from an EMBL/GenBank/DDBJ whole genome shotgun (WGS) entry which is preliminary data.</text>
</comment>
<dbReference type="GO" id="GO:1902201">
    <property type="term" value="P:negative regulation of bacterial-type flagellum-dependent cell motility"/>
    <property type="evidence" value="ECO:0007669"/>
    <property type="project" value="TreeGrafter"/>
</dbReference>
<dbReference type="AlphaFoldDB" id="A0A645DE70"/>
<dbReference type="InterPro" id="IPR029787">
    <property type="entry name" value="Nucleotide_cyclase"/>
</dbReference>
<feature type="transmembrane region" description="Helical" evidence="1">
    <location>
        <begin position="49"/>
        <end position="69"/>
    </location>
</feature>
<dbReference type="NCBIfam" id="TIGR00254">
    <property type="entry name" value="GGDEF"/>
    <property type="match status" value="1"/>
</dbReference>
<dbReference type="Pfam" id="PF00990">
    <property type="entry name" value="GGDEF"/>
    <property type="match status" value="1"/>
</dbReference>
<dbReference type="InterPro" id="IPR000160">
    <property type="entry name" value="GGDEF_dom"/>
</dbReference>
<evidence type="ECO:0000259" key="2">
    <source>
        <dbReference type="PROSITE" id="PS50887"/>
    </source>
</evidence>
<dbReference type="CDD" id="cd01949">
    <property type="entry name" value="GGDEF"/>
    <property type="match status" value="1"/>
</dbReference>